<evidence type="ECO:0008006" key="3">
    <source>
        <dbReference type="Google" id="ProtNLM"/>
    </source>
</evidence>
<gene>
    <name evidence="1" type="ORF">GCM10019071_18100</name>
</gene>
<evidence type="ECO:0000313" key="2">
    <source>
        <dbReference type="Proteomes" id="UP000628109"/>
    </source>
</evidence>
<evidence type="ECO:0000313" key="1">
    <source>
        <dbReference type="EMBL" id="GFZ88777.1"/>
    </source>
</evidence>
<keyword evidence="2" id="KW-1185">Reference proteome</keyword>
<comment type="caution">
    <text evidence="1">The sequence shown here is derived from an EMBL/GenBank/DDBJ whole genome shotgun (WGS) entry which is preliminary data.</text>
</comment>
<reference evidence="2" key="1">
    <citation type="journal article" date="2019" name="Int. J. Syst. Evol. Microbiol.">
        <title>The Global Catalogue of Microorganisms (GCM) 10K type strain sequencing project: providing services to taxonomists for standard genome sequencing and annotation.</title>
        <authorList>
            <consortium name="The Broad Institute Genomics Platform"/>
            <consortium name="The Broad Institute Genome Sequencing Center for Infectious Disease"/>
            <person name="Wu L."/>
            <person name="Ma J."/>
        </authorList>
    </citation>
    <scope>NUCLEOTIDE SEQUENCE [LARGE SCALE GENOMIC DNA]</scope>
    <source>
        <strain evidence="2">CCM 7327</strain>
    </source>
</reference>
<dbReference type="EMBL" id="BMDU01000003">
    <property type="protein sequence ID" value="GFZ88777.1"/>
    <property type="molecule type" value="Genomic_DNA"/>
</dbReference>
<dbReference type="SUPFAM" id="SSF53474">
    <property type="entry name" value="alpha/beta-Hydrolases"/>
    <property type="match status" value="1"/>
</dbReference>
<accession>A0ABQ1EV11</accession>
<dbReference type="InterPro" id="IPR051321">
    <property type="entry name" value="PHA/PHB_synthase"/>
</dbReference>
<proteinExistence type="predicted"/>
<dbReference type="Gene3D" id="3.40.50.1820">
    <property type="entry name" value="alpha/beta hydrolase"/>
    <property type="match status" value="1"/>
</dbReference>
<dbReference type="Proteomes" id="UP000628109">
    <property type="component" value="Unassembled WGS sequence"/>
</dbReference>
<sequence length="376" mass="40682">MTTGSDSFAVLDLAMDTSPTPAFSALAQGNAAPQHGPRPLPLFLNILWRETEDDPELRKRAFQGLRKYQEAIRPAPPPAVPVVAREGSARLLRYGTENGRHPVVFVPSLINPPQVLDLSGSRSMLRHMRAAGHDAYLVDWGTPAADDGALGLDRHVMDRLLPMLAALPRPPILVGYCLGGNLAIGAAALQPARALATIAAPWNFDGFPAADREQIGALWRSSRPMCQRLDYVPMEVLQSGFWAMDPARTIRKYAAFVGMEPGSDEEHAFLAVEDWANGGPPLSYAAGRDLFEQFYAANASGRGEWHIDGRTVDPRRLTCPTLSIRSATDRIVPAAAAPEMGENTTLSLGHVGMIVSGNGRAMLWEPLSQWLSSHGG</sequence>
<name>A0ABQ1EV11_SPHSA</name>
<dbReference type="PANTHER" id="PTHR36837">
    <property type="entry name" value="POLY(3-HYDROXYALKANOATE) POLYMERASE SUBUNIT PHAC"/>
    <property type="match status" value="1"/>
</dbReference>
<protein>
    <recommendedName>
        <fullName evidence="3">Polyhydroxyalkanoic acid synthase</fullName>
    </recommendedName>
</protein>
<dbReference type="InterPro" id="IPR029058">
    <property type="entry name" value="AB_hydrolase_fold"/>
</dbReference>
<dbReference type="PANTHER" id="PTHR36837:SF4">
    <property type="entry name" value="BLR0908 PROTEIN"/>
    <property type="match status" value="1"/>
</dbReference>
<organism evidence="1 2">
    <name type="scientific">Sphingobium fuliginis (strain ATCC 27551)</name>
    <dbReference type="NCBI Taxonomy" id="336203"/>
    <lineage>
        <taxon>Bacteria</taxon>
        <taxon>Pseudomonadati</taxon>
        <taxon>Pseudomonadota</taxon>
        <taxon>Alphaproteobacteria</taxon>
        <taxon>Sphingomonadales</taxon>
        <taxon>Sphingomonadaceae</taxon>
        <taxon>Sphingobium</taxon>
    </lineage>
</organism>